<organism evidence="1">
    <name type="scientific">freshwater metagenome</name>
    <dbReference type="NCBI Taxonomy" id="449393"/>
    <lineage>
        <taxon>unclassified sequences</taxon>
        <taxon>metagenomes</taxon>
        <taxon>ecological metagenomes</taxon>
    </lineage>
</organism>
<evidence type="ECO:0000313" key="1">
    <source>
        <dbReference type="EMBL" id="CAB4668975.1"/>
    </source>
</evidence>
<sequence>MASTRSASPSCAIPISAFSAFTFAFILSKCVDPQLSLMFKPFGVFEIAITSAPARRYASGATIEEAPFAQSTTTLIPVNFVFTEESRCVK</sequence>
<gene>
    <name evidence="1" type="ORF">UFOPK2312_00459</name>
</gene>
<proteinExistence type="predicted"/>
<accession>A0A6J6M8D8</accession>
<dbReference type="AlphaFoldDB" id="A0A6J6M8D8"/>
<name>A0A6J6M8D8_9ZZZZ</name>
<dbReference type="EMBL" id="CAEZWY010000032">
    <property type="protein sequence ID" value="CAB4668975.1"/>
    <property type="molecule type" value="Genomic_DNA"/>
</dbReference>
<reference evidence="1" key="1">
    <citation type="submission" date="2020-05" db="EMBL/GenBank/DDBJ databases">
        <authorList>
            <person name="Chiriac C."/>
            <person name="Salcher M."/>
            <person name="Ghai R."/>
            <person name="Kavagutti S V."/>
        </authorList>
    </citation>
    <scope>NUCLEOTIDE SEQUENCE</scope>
</reference>
<protein>
    <submittedName>
        <fullName evidence="1">Unannotated protein</fullName>
    </submittedName>
</protein>